<name>Q6III9_DROME</name>
<feature type="region of interest" description="Disordered" evidence="1">
    <location>
        <begin position="115"/>
        <end position="142"/>
    </location>
</feature>
<evidence type="ECO:0000313" key="2">
    <source>
        <dbReference type="EMBL" id="DAA03277.1"/>
    </source>
</evidence>
<reference evidence="2" key="1">
    <citation type="journal article" date="2003" name="Genome Biol.">
        <title>An integrated gene annotation and transcriptional profiling approach towards the full gene content of the Drosophila genome.</title>
        <authorList>
            <person name="Hild M."/>
            <person name="Beckmann B."/>
            <person name="Haas S.A."/>
            <person name="Koch B."/>
            <person name="Solovyev V."/>
            <person name="Busold C."/>
            <person name="Fellenberg K."/>
            <person name="Boutros M."/>
            <person name="Vingron M."/>
            <person name="Sauer F."/>
            <person name="Hoheisel J.D."/>
            <person name="Paro R."/>
        </authorList>
    </citation>
    <scope>NUCLEOTIDE SEQUENCE</scope>
</reference>
<organism evidence="2">
    <name type="scientific">Drosophila melanogaster</name>
    <name type="common">Fruit fly</name>
    <dbReference type="NCBI Taxonomy" id="7227"/>
    <lineage>
        <taxon>Eukaryota</taxon>
        <taxon>Metazoa</taxon>
        <taxon>Ecdysozoa</taxon>
        <taxon>Arthropoda</taxon>
        <taxon>Hexapoda</taxon>
        <taxon>Insecta</taxon>
        <taxon>Pterygota</taxon>
        <taxon>Neoptera</taxon>
        <taxon>Endopterygota</taxon>
        <taxon>Diptera</taxon>
        <taxon>Brachycera</taxon>
        <taxon>Muscomorpha</taxon>
        <taxon>Ephydroidea</taxon>
        <taxon>Drosophilidae</taxon>
        <taxon>Drosophila</taxon>
        <taxon>Sophophora</taxon>
    </lineage>
</organism>
<dbReference type="AlphaFoldDB" id="Q6III9"/>
<proteinExistence type="predicted"/>
<feature type="compositionally biased region" description="Polar residues" evidence="1">
    <location>
        <begin position="133"/>
        <end position="142"/>
    </location>
</feature>
<protein>
    <submittedName>
        <fullName evidence="2">HDC18073</fullName>
    </submittedName>
</protein>
<accession>Q6III9</accession>
<evidence type="ECO:0000256" key="1">
    <source>
        <dbReference type="SAM" id="MobiDB-lite"/>
    </source>
</evidence>
<dbReference type="EMBL" id="BK003077">
    <property type="protein sequence ID" value="DAA03277.1"/>
    <property type="molecule type" value="Genomic_DNA"/>
</dbReference>
<sequence length="168" mass="18693">MCRRHTSSSSFSRAIPPIDGSALGELRNLKKSGQAERCMVPIGQSVYRWPHRLINDLDQLRRCREGALGNGQMRIGREIVLDNCAIWISFECRIECEYHCGYVCSTFDSDSAIHATTNPNPNGNRNRKRRSPLSVSGGNCNRRSLALSKRSPLNAERSLWSGTVGTVG</sequence>
<gene>
    <name evidence="2" type="ORF">HDC18073</name>
</gene>